<evidence type="ECO:0000313" key="3">
    <source>
        <dbReference type="Proteomes" id="UP000694044"/>
    </source>
</evidence>
<keyword evidence="1" id="KW-0812">Transmembrane</keyword>
<keyword evidence="1" id="KW-0472">Membrane</keyword>
<comment type="caution">
    <text evidence="2">The sequence shown here is derived from an EMBL/GenBank/DDBJ whole genome shotgun (WGS) entry which is preliminary data.</text>
</comment>
<accession>A0A8T1VLP2</accession>
<feature type="transmembrane region" description="Helical" evidence="1">
    <location>
        <begin position="21"/>
        <end position="47"/>
    </location>
</feature>
<reference evidence="2" key="1">
    <citation type="submission" date="2021-02" db="EMBL/GenBank/DDBJ databases">
        <authorList>
            <person name="Palmer J.M."/>
        </authorList>
    </citation>
    <scope>NUCLEOTIDE SEQUENCE</scope>
    <source>
        <strain evidence="2">SCRP734</strain>
    </source>
</reference>
<sequence>MPGHGNRQLEYEMGVFTPSPTINYNFVAGVYAFFTALCALLSVLHLYTPQLEGFYIVLVPFVPCFFWSLVVRHHWLQQPKTMDEDAGESKKDK</sequence>
<feature type="transmembrane region" description="Helical" evidence="1">
    <location>
        <begin position="53"/>
        <end position="71"/>
    </location>
</feature>
<evidence type="ECO:0000313" key="2">
    <source>
        <dbReference type="EMBL" id="KAG7382051.1"/>
    </source>
</evidence>
<dbReference type="AlphaFoldDB" id="A0A8T1VLP2"/>
<keyword evidence="3" id="KW-1185">Reference proteome</keyword>
<proteinExistence type="predicted"/>
<organism evidence="2 3">
    <name type="scientific">Phytophthora pseudosyringae</name>
    <dbReference type="NCBI Taxonomy" id="221518"/>
    <lineage>
        <taxon>Eukaryota</taxon>
        <taxon>Sar</taxon>
        <taxon>Stramenopiles</taxon>
        <taxon>Oomycota</taxon>
        <taxon>Peronosporomycetes</taxon>
        <taxon>Peronosporales</taxon>
        <taxon>Peronosporaceae</taxon>
        <taxon>Phytophthora</taxon>
    </lineage>
</organism>
<protein>
    <submittedName>
        <fullName evidence="2">Uncharacterized protein</fullName>
    </submittedName>
</protein>
<dbReference type="EMBL" id="JAGDFM010000222">
    <property type="protein sequence ID" value="KAG7382051.1"/>
    <property type="molecule type" value="Genomic_DNA"/>
</dbReference>
<gene>
    <name evidence="2" type="ORF">PHYPSEUDO_005360</name>
</gene>
<evidence type="ECO:0000256" key="1">
    <source>
        <dbReference type="SAM" id="Phobius"/>
    </source>
</evidence>
<dbReference type="Proteomes" id="UP000694044">
    <property type="component" value="Unassembled WGS sequence"/>
</dbReference>
<name>A0A8T1VLP2_9STRA</name>
<dbReference type="OrthoDB" id="192645at2759"/>
<keyword evidence="1" id="KW-1133">Transmembrane helix</keyword>